<dbReference type="RefSeq" id="WP_208399983.1">
    <property type="nucleotide sequence ID" value="NZ_JAANOU010000001.1"/>
</dbReference>
<keyword evidence="2" id="KW-1185">Reference proteome</keyword>
<organism evidence="1 2">
    <name type="scientific">Amycolatopsis viridis</name>
    <dbReference type="NCBI Taxonomy" id="185678"/>
    <lineage>
        <taxon>Bacteria</taxon>
        <taxon>Bacillati</taxon>
        <taxon>Actinomycetota</taxon>
        <taxon>Actinomycetes</taxon>
        <taxon>Pseudonocardiales</taxon>
        <taxon>Pseudonocardiaceae</taxon>
        <taxon>Amycolatopsis</taxon>
    </lineage>
</organism>
<comment type="caution">
    <text evidence="1">The sequence shown here is derived from an EMBL/GenBank/DDBJ whole genome shotgun (WGS) entry which is preliminary data.</text>
</comment>
<name>A0ABX0SLZ7_9PSEU</name>
<dbReference type="Proteomes" id="UP000754495">
    <property type="component" value="Unassembled WGS sequence"/>
</dbReference>
<evidence type="ECO:0000313" key="2">
    <source>
        <dbReference type="Proteomes" id="UP000754495"/>
    </source>
</evidence>
<accession>A0ABX0SLZ7</accession>
<evidence type="ECO:0000313" key="1">
    <source>
        <dbReference type="EMBL" id="NIH78002.1"/>
    </source>
</evidence>
<reference evidence="1 2" key="1">
    <citation type="submission" date="2020-03" db="EMBL/GenBank/DDBJ databases">
        <title>Sequencing the genomes of 1000 actinobacteria strains.</title>
        <authorList>
            <person name="Klenk H.-P."/>
        </authorList>
    </citation>
    <scope>NUCLEOTIDE SEQUENCE [LARGE SCALE GENOMIC DNA]</scope>
    <source>
        <strain evidence="1 2">DSM 45668</strain>
    </source>
</reference>
<proteinExistence type="predicted"/>
<sequence length="63" mass="7402">MSIIVPWHWLRATDEVIEPDILDAELDDWDAGRYEFDGQVFALEWLDDEESARLAASEFSFRL</sequence>
<gene>
    <name evidence="1" type="ORF">FHX46_000532</name>
</gene>
<dbReference type="EMBL" id="JAANOU010000001">
    <property type="protein sequence ID" value="NIH78002.1"/>
    <property type="molecule type" value="Genomic_DNA"/>
</dbReference>
<protein>
    <submittedName>
        <fullName evidence="1">Uncharacterized protein</fullName>
    </submittedName>
</protein>